<keyword evidence="3" id="KW-1185">Reference proteome</keyword>
<protein>
    <submittedName>
        <fullName evidence="2">ATP-binding protein</fullName>
    </submittedName>
</protein>
<dbReference type="KEGG" id="qso:IRL76_12795"/>
<keyword evidence="2" id="KW-0547">Nucleotide-binding</keyword>
<dbReference type="InterPro" id="IPR038727">
    <property type="entry name" value="NadR/Ttd14_AAA_dom"/>
</dbReference>
<dbReference type="SUPFAM" id="SSF52540">
    <property type="entry name" value="P-loop containing nucleoside triphosphate hydrolases"/>
    <property type="match status" value="1"/>
</dbReference>
<dbReference type="AlphaFoldDB" id="A0A7S8F7G1"/>
<dbReference type="GO" id="GO:0005524">
    <property type="term" value="F:ATP binding"/>
    <property type="evidence" value="ECO:0007669"/>
    <property type="project" value="UniProtKB-KW"/>
</dbReference>
<dbReference type="EMBL" id="CP064654">
    <property type="protein sequence ID" value="QPD00539.1"/>
    <property type="molecule type" value="Genomic_DNA"/>
</dbReference>
<organism evidence="2 3">
    <name type="scientific">Qipengyuania soli</name>
    <dbReference type="NCBI Taxonomy" id="2782568"/>
    <lineage>
        <taxon>Bacteria</taxon>
        <taxon>Pseudomonadati</taxon>
        <taxon>Pseudomonadota</taxon>
        <taxon>Alphaproteobacteria</taxon>
        <taxon>Sphingomonadales</taxon>
        <taxon>Erythrobacteraceae</taxon>
        <taxon>Qipengyuania</taxon>
    </lineage>
</organism>
<dbReference type="Gene3D" id="3.40.50.300">
    <property type="entry name" value="P-loop containing nucleotide triphosphate hydrolases"/>
    <property type="match status" value="1"/>
</dbReference>
<sequence>MRRVAVTGAPGAGKSTLLDELAQRGVPVVREVARRILQGEGGMELRERDPRGFADAMFIEQMSEWRAADASPSIFDRGFADIVGFLWLEGLEVPAEIDRACRDLRFDGPVFHARPWREIYTPDDERIQDWDAALASDDAVERAWRHYGYDLVILPFATPAERAEFVLGRL</sequence>
<dbReference type="InterPro" id="IPR027417">
    <property type="entry name" value="P-loop_NTPase"/>
</dbReference>
<evidence type="ECO:0000313" key="2">
    <source>
        <dbReference type="EMBL" id="QPD00539.1"/>
    </source>
</evidence>
<reference evidence="2 3" key="1">
    <citation type="submission" date="2020-11" db="EMBL/GenBank/DDBJ databases">
        <title>The genome sequence of Erythrobacter sp. 6D36.</title>
        <authorList>
            <person name="Liu Y."/>
        </authorList>
    </citation>
    <scope>NUCLEOTIDE SEQUENCE [LARGE SCALE GENOMIC DNA]</scope>
    <source>
        <strain evidence="2 3">6D36</strain>
    </source>
</reference>
<dbReference type="Proteomes" id="UP000594459">
    <property type="component" value="Chromosome"/>
</dbReference>
<keyword evidence="2" id="KW-0067">ATP-binding</keyword>
<accession>A0A7S8F7G1</accession>
<evidence type="ECO:0000259" key="1">
    <source>
        <dbReference type="Pfam" id="PF13521"/>
    </source>
</evidence>
<dbReference type="Pfam" id="PF13521">
    <property type="entry name" value="AAA_28"/>
    <property type="match status" value="1"/>
</dbReference>
<feature type="domain" description="NadR/Ttd14 AAA" evidence="1">
    <location>
        <begin position="3"/>
        <end position="162"/>
    </location>
</feature>
<name>A0A7S8F7G1_9SPHN</name>
<evidence type="ECO:0000313" key="3">
    <source>
        <dbReference type="Proteomes" id="UP000594459"/>
    </source>
</evidence>
<gene>
    <name evidence="2" type="ORF">IRL76_12795</name>
</gene>
<proteinExistence type="predicted"/>